<gene>
    <name evidence="2" type="ORF">FMAN_11995</name>
</gene>
<protein>
    <submittedName>
        <fullName evidence="2">Uncharacterized protein</fullName>
    </submittedName>
</protein>
<name>A0A1L7UCM4_FUSMA</name>
<dbReference type="Proteomes" id="UP000184255">
    <property type="component" value="Unassembled WGS sequence"/>
</dbReference>
<evidence type="ECO:0000256" key="1">
    <source>
        <dbReference type="SAM" id="MobiDB-lite"/>
    </source>
</evidence>
<organism evidence="2 3">
    <name type="scientific">Fusarium mangiferae</name>
    <name type="common">Mango malformation disease fungus</name>
    <dbReference type="NCBI Taxonomy" id="192010"/>
    <lineage>
        <taxon>Eukaryota</taxon>
        <taxon>Fungi</taxon>
        <taxon>Dikarya</taxon>
        <taxon>Ascomycota</taxon>
        <taxon>Pezizomycotina</taxon>
        <taxon>Sordariomycetes</taxon>
        <taxon>Hypocreomycetidae</taxon>
        <taxon>Hypocreales</taxon>
        <taxon>Nectriaceae</taxon>
        <taxon>Fusarium</taxon>
        <taxon>Fusarium fujikuroi species complex</taxon>
    </lineage>
</organism>
<dbReference type="GeneID" id="65091245"/>
<accession>A0A1L7UCM4</accession>
<feature type="compositionally biased region" description="Basic and acidic residues" evidence="1">
    <location>
        <begin position="58"/>
        <end position="69"/>
    </location>
</feature>
<dbReference type="EMBL" id="FCQH01000018">
    <property type="protein sequence ID" value="CVL06902.1"/>
    <property type="molecule type" value="Genomic_DNA"/>
</dbReference>
<comment type="caution">
    <text evidence="2">The sequence shown here is derived from an EMBL/GenBank/DDBJ whole genome shotgun (WGS) entry which is preliminary data.</text>
</comment>
<keyword evidence="3" id="KW-1185">Reference proteome</keyword>
<sequence>MNRLHPSCNCEAELTRLKERVTVLEKQLAEILPQKSSDKVAPKKKRKLNEATASADAEPPKKKTPKRSETGVLASKAALLTCMSEARDDPKLDRRYLTQRGPPITQRAFSKAYLEWTLDDMDPRVTPFRYRHRKANKCPARESCEHWHIVDGTERHKEGDIYMLLNCLDIESVEEGDSGCEGINMFDDEEPRANRITLHPCRIFNSLKPDFIAIEDEGYVVLHCLVLDYGKTVEEDGDHWKWMDQHGRLLSRMSL</sequence>
<feature type="region of interest" description="Disordered" evidence="1">
    <location>
        <begin position="32"/>
        <end position="70"/>
    </location>
</feature>
<evidence type="ECO:0000313" key="2">
    <source>
        <dbReference type="EMBL" id="CVL06902.1"/>
    </source>
</evidence>
<proteinExistence type="predicted"/>
<reference evidence="3" key="1">
    <citation type="journal article" date="2016" name="Genome Biol. Evol.">
        <title>Comparative 'omics' of the Fusarium fujikuroi species complex highlights differences in genetic potential and metabolite synthesis.</title>
        <authorList>
            <person name="Niehaus E.-M."/>
            <person name="Muensterkoetter M."/>
            <person name="Proctor R.H."/>
            <person name="Brown D.W."/>
            <person name="Sharon A."/>
            <person name="Idan Y."/>
            <person name="Oren-Young L."/>
            <person name="Sieber C.M."/>
            <person name="Novak O."/>
            <person name="Pencik A."/>
            <person name="Tarkowska D."/>
            <person name="Hromadova K."/>
            <person name="Freeman S."/>
            <person name="Maymon M."/>
            <person name="Elazar M."/>
            <person name="Youssef S.A."/>
            <person name="El-Shabrawy E.S.M."/>
            <person name="Shalaby A.B.A."/>
            <person name="Houterman P."/>
            <person name="Brock N.L."/>
            <person name="Burkhardt I."/>
            <person name="Tsavkelova E.A."/>
            <person name="Dickschat J.S."/>
            <person name="Galuszka P."/>
            <person name="Gueldener U."/>
            <person name="Tudzynski B."/>
        </authorList>
    </citation>
    <scope>NUCLEOTIDE SEQUENCE [LARGE SCALE GENOMIC DNA]</scope>
    <source>
        <strain evidence="3">MRC7560</strain>
    </source>
</reference>
<evidence type="ECO:0000313" key="3">
    <source>
        <dbReference type="Proteomes" id="UP000184255"/>
    </source>
</evidence>
<dbReference type="VEuPathDB" id="FungiDB:FMAN_11995"/>
<dbReference type="AlphaFoldDB" id="A0A1L7UCM4"/>
<dbReference type="RefSeq" id="XP_041690183.1">
    <property type="nucleotide sequence ID" value="XM_041824732.1"/>
</dbReference>